<dbReference type="SUPFAM" id="SSF55073">
    <property type="entry name" value="Nucleotide cyclase"/>
    <property type="match status" value="1"/>
</dbReference>
<proteinExistence type="predicted"/>
<accession>A0AA41Z1U3</accession>
<feature type="domain" description="HAMP" evidence="3">
    <location>
        <begin position="206"/>
        <end position="259"/>
    </location>
</feature>
<dbReference type="InterPro" id="IPR052155">
    <property type="entry name" value="Biofilm_reg_signaling"/>
</dbReference>
<keyword evidence="1" id="KW-0812">Transmembrane</keyword>
<dbReference type="CDD" id="cd01949">
    <property type="entry name" value="GGDEF"/>
    <property type="match status" value="1"/>
</dbReference>
<dbReference type="PROSITE" id="PS50885">
    <property type="entry name" value="HAMP"/>
    <property type="match status" value="1"/>
</dbReference>
<dbReference type="Proteomes" id="UP001165667">
    <property type="component" value="Unassembled WGS sequence"/>
</dbReference>
<dbReference type="SMART" id="SM00267">
    <property type="entry name" value="GGDEF"/>
    <property type="match status" value="1"/>
</dbReference>
<organism evidence="5 6">
    <name type="scientific">Lichenifustis flavocetrariae</name>
    <dbReference type="NCBI Taxonomy" id="2949735"/>
    <lineage>
        <taxon>Bacteria</taxon>
        <taxon>Pseudomonadati</taxon>
        <taxon>Pseudomonadota</taxon>
        <taxon>Alphaproteobacteria</taxon>
        <taxon>Hyphomicrobiales</taxon>
        <taxon>Lichenihabitantaceae</taxon>
        <taxon>Lichenifustis</taxon>
    </lineage>
</organism>
<dbReference type="PANTHER" id="PTHR44757">
    <property type="entry name" value="DIGUANYLATE CYCLASE DGCP"/>
    <property type="match status" value="1"/>
</dbReference>
<dbReference type="InterPro" id="IPR029787">
    <property type="entry name" value="Nucleotide_cyclase"/>
</dbReference>
<dbReference type="InterPro" id="IPR003660">
    <property type="entry name" value="HAMP_dom"/>
</dbReference>
<dbReference type="SMART" id="SM00052">
    <property type="entry name" value="EAL"/>
    <property type="match status" value="1"/>
</dbReference>
<dbReference type="PROSITE" id="PS50887">
    <property type="entry name" value="GGDEF"/>
    <property type="match status" value="1"/>
</dbReference>
<evidence type="ECO:0000313" key="6">
    <source>
        <dbReference type="Proteomes" id="UP001165667"/>
    </source>
</evidence>
<comment type="caution">
    <text evidence="5">The sequence shown here is derived from an EMBL/GenBank/DDBJ whole genome shotgun (WGS) entry which is preliminary data.</text>
</comment>
<evidence type="ECO:0000259" key="4">
    <source>
        <dbReference type="PROSITE" id="PS50887"/>
    </source>
</evidence>
<dbReference type="PROSITE" id="PS50883">
    <property type="entry name" value="EAL"/>
    <property type="match status" value="1"/>
</dbReference>
<dbReference type="SUPFAM" id="SSF141868">
    <property type="entry name" value="EAL domain-like"/>
    <property type="match status" value="1"/>
</dbReference>
<gene>
    <name evidence="5" type="ORF">M8523_25980</name>
</gene>
<dbReference type="InterPro" id="IPR043128">
    <property type="entry name" value="Rev_trsase/Diguanyl_cyclase"/>
</dbReference>
<dbReference type="RefSeq" id="WP_282587815.1">
    <property type="nucleotide sequence ID" value="NZ_JAMOIM010000026.1"/>
</dbReference>
<reference evidence="5" key="1">
    <citation type="submission" date="2022-05" db="EMBL/GenBank/DDBJ databases">
        <authorList>
            <person name="Pankratov T."/>
        </authorList>
    </citation>
    <scope>NUCLEOTIDE SEQUENCE</scope>
    <source>
        <strain evidence="5">BP6-180914</strain>
    </source>
</reference>
<dbReference type="InterPro" id="IPR000160">
    <property type="entry name" value="GGDEF_dom"/>
</dbReference>
<dbReference type="Pfam" id="PF00990">
    <property type="entry name" value="GGDEF"/>
    <property type="match status" value="1"/>
</dbReference>
<dbReference type="Gene3D" id="6.10.340.10">
    <property type="match status" value="1"/>
</dbReference>
<evidence type="ECO:0000259" key="2">
    <source>
        <dbReference type="PROSITE" id="PS50883"/>
    </source>
</evidence>
<feature type="domain" description="EAL" evidence="2">
    <location>
        <begin position="447"/>
        <end position="696"/>
    </location>
</feature>
<dbReference type="GO" id="GO:0007165">
    <property type="term" value="P:signal transduction"/>
    <property type="evidence" value="ECO:0007669"/>
    <property type="project" value="InterPro"/>
</dbReference>
<feature type="transmembrane region" description="Helical" evidence="1">
    <location>
        <begin position="186"/>
        <end position="209"/>
    </location>
</feature>
<dbReference type="Gene3D" id="3.30.70.270">
    <property type="match status" value="1"/>
</dbReference>
<dbReference type="PANTHER" id="PTHR44757:SF2">
    <property type="entry name" value="BIOFILM ARCHITECTURE MAINTENANCE PROTEIN MBAA"/>
    <property type="match status" value="1"/>
</dbReference>
<dbReference type="NCBIfam" id="TIGR00254">
    <property type="entry name" value="GGDEF"/>
    <property type="match status" value="1"/>
</dbReference>
<dbReference type="InterPro" id="IPR035919">
    <property type="entry name" value="EAL_sf"/>
</dbReference>
<evidence type="ECO:0000256" key="1">
    <source>
        <dbReference type="SAM" id="Phobius"/>
    </source>
</evidence>
<dbReference type="GO" id="GO:0016020">
    <property type="term" value="C:membrane"/>
    <property type="evidence" value="ECO:0007669"/>
    <property type="project" value="InterPro"/>
</dbReference>
<feature type="domain" description="GGDEF" evidence="4">
    <location>
        <begin position="305"/>
        <end position="438"/>
    </location>
</feature>
<sequence>MRIKTQLLLSFALMFLLLAGVAGVSIERMGQIGRIAGDLNGRVVDKTRIAANITDLEQQIRFVDSFLLKASDPDQDQLARDLIESRNKAVDSQIFSYMRFVDSPLERSLLQNLERSRSVYSRLQQDILGTAAEGRHRQVADDEARLANAFDQVKRQTKGLALVAETEARAARQDAIVIAQGAGRTVLVVAGIAMATGVIMMGVLLTGVFRPMAHITEALIALSQGRLNVVLPPSGRNREIDRMTQALDIYRNNAVALAKAHEETKAAHSRADALARHDVLTGLPNRRVLASAVNDIIKRSARRSLAAAVLVLDLDRFKPVNDIHGHSAGDKVLCEVATRLGAILRVGDVAARLGGDEFAIILEFEPGSDTPHRVAKRILACINAPILLDGRSVSVGTSIGIAVSPTDGDDAETLLHAADLAMFKAKREGRGSFRFFEAEMDVQLRARADLEARICHAILKGDIRPHYQPLVDLRTDTIVGFEVLARWHDGELLRSPDEFIQIADEAGLMPQLTYSVLRQACRDSLAWPNTLTLAVNVTPAQISDPGLPGALFEILQQEKFPPSRLELEITENALIGDIASAKNVMAILRQHGVRISLDDFGTGYSSLHHLRELKFDKIKIDRSFVQSMPTNAESMKIVETILALGRSLGIDTLAEGVEDVGHLRHLVDQGCEFGQGYHFGKPLPAGAASDLLTKQNPPALLTSAA</sequence>
<dbReference type="EMBL" id="JAMOIM010000026">
    <property type="protein sequence ID" value="MCW6511437.1"/>
    <property type="molecule type" value="Genomic_DNA"/>
</dbReference>
<keyword evidence="6" id="KW-1185">Reference proteome</keyword>
<evidence type="ECO:0000313" key="5">
    <source>
        <dbReference type="EMBL" id="MCW6511437.1"/>
    </source>
</evidence>
<dbReference type="AlphaFoldDB" id="A0AA41Z1U3"/>
<dbReference type="Pfam" id="PF12729">
    <property type="entry name" value="4HB_MCP_1"/>
    <property type="match status" value="1"/>
</dbReference>
<dbReference type="InterPro" id="IPR024478">
    <property type="entry name" value="HlyB_4HB_MCP"/>
</dbReference>
<dbReference type="Pfam" id="PF00563">
    <property type="entry name" value="EAL"/>
    <property type="match status" value="1"/>
</dbReference>
<dbReference type="InterPro" id="IPR001633">
    <property type="entry name" value="EAL_dom"/>
</dbReference>
<dbReference type="CDD" id="cd01948">
    <property type="entry name" value="EAL"/>
    <property type="match status" value="1"/>
</dbReference>
<protein>
    <submittedName>
        <fullName evidence="5">EAL domain-containing protein</fullName>
    </submittedName>
</protein>
<dbReference type="Gene3D" id="3.20.20.450">
    <property type="entry name" value="EAL domain"/>
    <property type="match status" value="1"/>
</dbReference>
<evidence type="ECO:0000259" key="3">
    <source>
        <dbReference type="PROSITE" id="PS50885"/>
    </source>
</evidence>
<keyword evidence="1" id="KW-0472">Membrane</keyword>
<name>A0AA41Z1U3_9HYPH</name>
<keyword evidence="1" id="KW-1133">Transmembrane helix</keyword>